<feature type="binding site" evidence="10">
    <location>
        <position position="111"/>
    </location>
    <ligand>
        <name>5-methyltetrahydropteroyltri-L-glutamate</name>
        <dbReference type="ChEBI" id="CHEBI:58207"/>
    </ligand>
</feature>
<keyword evidence="6 10" id="KW-0808">Transferase</keyword>
<evidence type="ECO:0000256" key="7">
    <source>
        <dbReference type="ARBA" id="ARBA00022723"/>
    </source>
</evidence>
<evidence type="ECO:0000256" key="5">
    <source>
        <dbReference type="ARBA" id="ARBA00022605"/>
    </source>
</evidence>
<organism evidence="13 14">
    <name type="scientific">Laceyella putida</name>
    <dbReference type="NCBI Taxonomy" id="110101"/>
    <lineage>
        <taxon>Bacteria</taxon>
        <taxon>Bacillati</taxon>
        <taxon>Bacillota</taxon>
        <taxon>Bacilli</taxon>
        <taxon>Bacillales</taxon>
        <taxon>Thermoactinomycetaceae</taxon>
        <taxon>Laceyella</taxon>
    </lineage>
</organism>
<dbReference type="NCBIfam" id="TIGR01371">
    <property type="entry name" value="met_syn_B12ind"/>
    <property type="match status" value="1"/>
</dbReference>
<evidence type="ECO:0000256" key="4">
    <source>
        <dbReference type="ARBA" id="ARBA00022603"/>
    </source>
</evidence>
<dbReference type="PANTHER" id="PTHR30519">
    <property type="entry name" value="5-METHYLTETRAHYDROPTEROYLTRIGLUTAMATE--HOMOCYSTEINE METHYLTRANSFERASE"/>
    <property type="match status" value="1"/>
</dbReference>
<evidence type="ECO:0000259" key="12">
    <source>
        <dbReference type="Pfam" id="PF08267"/>
    </source>
</evidence>
<dbReference type="InterPro" id="IPR013215">
    <property type="entry name" value="Cbl-indep_Met_Synth_N"/>
</dbReference>
<evidence type="ECO:0000256" key="1">
    <source>
        <dbReference type="ARBA" id="ARBA00002777"/>
    </source>
</evidence>
<evidence type="ECO:0000256" key="8">
    <source>
        <dbReference type="ARBA" id="ARBA00022833"/>
    </source>
</evidence>
<evidence type="ECO:0000259" key="11">
    <source>
        <dbReference type="Pfam" id="PF01717"/>
    </source>
</evidence>
<dbReference type="InterPro" id="IPR038071">
    <property type="entry name" value="UROD/MetE-like_sf"/>
</dbReference>
<comment type="catalytic activity">
    <reaction evidence="10">
        <text>5-methyltetrahydropteroyltri-L-glutamate + L-homocysteine = tetrahydropteroyltri-L-glutamate + L-methionine</text>
        <dbReference type="Rhea" id="RHEA:21196"/>
        <dbReference type="ChEBI" id="CHEBI:57844"/>
        <dbReference type="ChEBI" id="CHEBI:58140"/>
        <dbReference type="ChEBI" id="CHEBI:58199"/>
        <dbReference type="ChEBI" id="CHEBI:58207"/>
        <dbReference type="EC" id="2.1.1.14"/>
    </reaction>
</comment>
<feature type="domain" description="Cobalamin-independent methionine synthase MetE C-terminal/archaeal" evidence="11">
    <location>
        <begin position="426"/>
        <end position="748"/>
    </location>
</feature>
<reference evidence="14" key="1">
    <citation type="journal article" date="2019" name="Int. J. Syst. Evol. Microbiol.">
        <title>The Global Catalogue of Microorganisms (GCM) 10K type strain sequencing project: providing services to taxonomists for standard genome sequencing and annotation.</title>
        <authorList>
            <consortium name="The Broad Institute Genomics Platform"/>
            <consortium name="The Broad Institute Genome Sequencing Center for Infectious Disease"/>
            <person name="Wu L."/>
            <person name="Ma J."/>
        </authorList>
    </citation>
    <scope>NUCLEOTIDE SEQUENCE [LARGE SCALE GENOMIC DNA]</scope>
    <source>
        <strain evidence="14">CGMCC 1.12942</strain>
    </source>
</reference>
<dbReference type="PIRSF" id="PIRSF000382">
    <property type="entry name" value="MeTrfase_B12_ind"/>
    <property type="match status" value="1"/>
</dbReference>
<protein>
    <recommendedName>
        <fullName evidence="10">5-methyltetrahydropteroyltriglutamate--homocysteine methyltransferase</fullName>
        <ecNumber evidence="10">2.1.1.14</ecNumber>
    </recommendedName>
    <alternativeName>
        <fullName evidence="10">Cobalamin-independent methionine synthase</fullName>
    </alternativeName>
    <alternativeName>
        <fullName evidence="10">Methionine synthase, vitamin-B12 independent isozyme</fullName>
    </alternativeName>
</protein>
<feature type="binding site" evidence="10">
    <location>
        <position position="665"/>
    </location>
    <ligand>
        <name>Zn(2+)</name>
        <dbReference type="ChEBI" id="CHEBI:29105"/>
        <note>catalytic</note>
    </ligand>
</feature>
<comment type="caution">
    <text evidence="13">The sequence shown here is derived from an EMBL/GenBank/DDBJ whole genome shotgun (WGS) entry which is preliminary data.</text>
</comment>
<feature type="binding site" evidence="10">
    <location>
        <position position="643"/>
    </location>
    <ligand>
        <name>Zn(2+)</name>
        <dbReference type="ChEBI" id="CHEBI:29105"/>
        <note>catalytic</note>
    </ligand>
</feature>
<feature type="binding site" evidence="10">
    <location>
        <position position="599"/>
    </location>
    <ligand>
        <name>L-methionine</name>
        <dbReference type="ChEBI" id="CHEBI:57844"/>
    </ligand>
</feature>
<accession>A0ABW2RM99</accession>
<dbReference type="Gene3D" id="3.20.20.210">
    <property type="match status" value="2"/>
</dbReference>
<evidence type="ECO:0000256" key="10">
    <source>
        <dbReference type="HAMAP-Rule" id="MF_00172"/>
    </source>
</evidence>
<feature type="binding site" evidence="10">
    <location>
        <position position="599"/>
    </location>
    <ligand>
        <name>L-homocysteine</name>
        <dbReference type="ChEBI" id="CHEBI:58199"/>
    </ligand>
</feature>
<feature type="binding site" evidence="10">
    <location>
        <begin position="431"/>
        <end position="433"/>
    </location>
    <ligand>
        <name>L-methionine</name>
        <dbReference type="ChEBI" id="CHEBI:57844"/>
    </ligand>
</feature>
<feature type="binding site" evidence="10">
    <location>
        <position position="726"/>
    </location>
    <ligand>
        <name>Zn(2+)</name>
        <dbReference type="ChEBI" id="CHEBI:29105"/>
        <note>catalytic</note>
    </ligand>
</feature>
<evidence type="ECO:0000256" key="9">
    <source>
        <dbReference type="ARBA" id="ARBA00023167"/>
    </source>
</evidence>
<keyword evidence="8 10" id="KW-0862">Zinc</keyword>
<dbReference type="Pfam" id="PF01717">
    <property type="entry name" value="Meth_synt_2"/>
    <property type="match status" value="1"/>
</dbReference>
<dbReference type="GO" id="GO:0032259">
    <property type="term" value="P:methylation"/>
    <property type="evidence" value="ECO:0007669"/>
    <property type="project" value="UniProtKB-KW"/>
</dbReference>
<feature type="binding site" evidence="10">
    <location>
        <position position="561"/>
    </location>
    <ligand>
        <name>5-methyltetrahydropteroyltri-L-glutamate</name>
        <dbReference type="ChEBI" id="CHEBI:58207"/>
    </ligand>
</feature>
<keyword evidence="5 10" id="KW-0028">Amino-acid biosynthesis</keyword>
<feature type="binding site" evidence="10">
    <location>
        <position position="484"/>
    </location>
    <ligand>
        <name>L-methionine</name>
        <dbReference type="ChEBI" id="CHEBI:57844"/>
    </ligand>
</feature>
<feature type="binding site" evidence="10">
    <location>
        <begin position="515"/>
        <end position="516"/>
    </location>
    <ligand>
        <name>5-methyltetrahydropteroyltri-L-glutamate</name>
        <dbReference type="ChEBI" id="CHEBI:58207"/>
    </ligand>
</feature>
<evidence type="ECO:0000313" key="13">
    <source>
        <dbReference type="EMBL" id="MFC7442073.1"/>
    </source>
</evidence>
<evidence type="ECO:0000256" key="2">
    <source>
        <dbReference type="ARBA" id="ARBA00004681"/>
    </source>
</evidence>
<feature type="binding site" evidence="10">
    <location>
        <begin position="431"/>
        <end position="433"/>
    </location>
    <ligand>
        <name>L-homocysteine</name>
        <dbReference type="ChEBI" id="CHEBI:58199"/>
    </ligand>
</feature>
<comment type="pathway">
    <text evidence="2 10">Amino-acid biosynthesis; L-methionine biosynthesis via de novo pathway; L-methionine from L-homocysteine (MetE route): step 1/1.</text>
</comment>
<dbReference type="InterPro" id="IPR002629">
    <property type="entry name" value="Met_Synth_C/arc"/>
</dbReference>
<feature type="binding site" evidence="10">
    <location>
        <position position="605"/>
    </location>
    <ligand>
        <name>5-methyltetrahydropteroyltri-L-glutamate</name>
        <dbReference type="ChEBI" id="CHEBI:58207"/>
    </ligand>
</feature>
<feature type="active site" description="Proton donor" evidence="10">
    <location>
        <position position="694"/>
    </location>
</feature>
<dbReference type="HAMAP" id="MF_00172">
    <property type="entry name" value="Meth_synth"/>
    <property type="match status" value="1"/>
</dbReference>
<dbReference type="NCBIfam" id="NF003556">
    <property type="entry name" value="PRK05222.1"/>
    <property type="match status" value="1"/>
</dbReference>
<comment type="function">
    <text evidence="1 10">Catalyzes the transfer of a methyl group from 5-methyltetrahydrofolate to homocysteine resulting in methionine formation.</text>
</comment>
<dbReference type="EC" id="2.1.1.14" evidence="10"/>
<comment type="similarity">
    <text evidence="3 10">Belongs to the vitamin-B12 independent methionine synthase family.</text>
</comment>
<dbReference type="Pfam" id="PF08267">
    <property type="entry name" value="Meth_synt_1"/>
    <property type="match status" value="1"/>
</dbReference>
<dbReference type="CDD" id="cd03311">
    <property type="entry name" value="CIMS_C_terminal_like"/>
    <property type="match status" value="1"/>
</dbReference>
<dbReference type="InterPro" id="IPR006276">
    <property type="entry name" value="Cobalamin-indep_Met_synthase"/>
</dbReference>
<keyword evidence="10" id="KW-0677">Repeat</keyword>
<dbReference type="Proteomes" id="UP001596500">
    <property type="component" value="Unassembled WGS sequence"/>
</dbReference>
<evidence type="ECO:0000313" key="14">
    <source>
        <dbReference type="Proteomes" id="UP001596500"/>
    </source>
</evidence>
<dbReference type="RefSeq" id="WP_379865707.1">
    <property type="nucleotide sequence ID" value="NZ_JBHTBW010000045.1"/>
</dbReference>
<keyword evidence="14" id="KW-1185">Reference proteome</keyword>
<feature type="binding site" evidence="10">
    <location>
        <begin position="15"/>
        <end position="18"/>
    </location>
    <ligand>
        <name>5-methyltetrahydropteroyltri-L-glutamate</name>
        <dbReference type="ChEBI" id="CHEBI:58207"/>
    </ligand>
</feature>
<sequence length="756" mass="85463">MKSSNLGYPRIGVNREWKKALEAYWAGKLEEEAFLSQMEALRLEHIRKQKEKGIELIPVGDFTYYDHVLDMAVMFGLVPERFGYEGGKVSLAQYFAMARGSDSAVACEMTKWFNTNYHYIVPEWNEDRLALTENRPLAHYLEAREKCGVKGKLVMVGPYTFAKLCKGIDEAQLARVWDKLLPLYEQVLRELEAAGVEWVQLDEPILVTSLDQEEMNAVAAIYRRLHQAAPQLSIMLQTYFDSVTHYEALLQLPVQGIGLDFVHGERVHLQALATAGFPADKVLGVGIVDGRSVWRASLREKRQVLEQVLTVVPPERIWLQPACSLLHVPVTTSKEEKLPPELKAALAFADEKLDEVVWLTTSFNEGAETVADVFAENEARLRGLGKLRDRLPSAGSVPAAGTAQPPRSPFAIRQAAQREELDLPLLPTTTIGSFPQTREVRQARQRWRKGEWTDSQFEQFIQAEIKQWIEWQEELGLDVLVHGEFERTDMVEYFGEKLAGFAFTRNGWVQSYGSRCVKPPIIYGDVSFVEPMTVKETEYAQSLTAKPVKGMLTGPVTILHWSFVRDDLPQQEVAAQLARALRQEVAALEERGIRIIQVDEPALFEGLPLKREEWQAYFNWAVQAFRLTTSVVADATQIHTHMCYCEFHHHIDVISQLDADVISLETSRSHGELIHAFTEESYDKGIGLGVYDIHSPRVPAVEEMADIIRKGLSVIQPELFWVNPDCGLKTRGTEETLAALKHMVQAAEQARAEPGE</sequence>
<dbReference type="CDD" id="cd03312">
    <property type="entry name" value="CIMS_N_terminal_like"/>
    <property type="match status" value="1"/>
</dbReference>
<gene>
    <name evidence="10 13" type="primary">metE</name>
    <name evidence="13" type="ORF">ACFQNG_13320</name>
</gene>
<feature type="binding site" evidence="10">
    <location>
        <position position="484"/>
    </location>
    <ligand>
        <name>L-homocysteine</name>
        <dbReference type="ChEBI" id="CHEBI:58199"/>
    </ligand>
</feature>
<dbReference type="EMBL" id="JBHTBW010000045">
    <property type="protein sequence ID" value="MFC7442073.1"/>
    <property type="molecule type" value="Genomic_DNA"/>
</dbReference>
<keyword evidence="4 10" id="KW-0489">Methyltransferase</keyword>
<proteinExistence type="inferred from homology"/>
<evidence type="ECO:0000256" key="6">
    <source>
        <dbReference type="ARBA" id="ARBA00022679"/>
    </source>
</evidence>
<name>A0ABW2RM99_9BACL</name>
<feature type="binding site" evidence="10">
    <location>
        <position position="641"/>
    </location>
    <ligand>
        <name>Zn(2+)</name>
        <dbReference type="ChEBI" id="CHEBI:29105"/>
        <note>catalytic</note>
    </ligand>
</feature>
<comment type="cofactor">
    <cofactor evidence="10">
        <name>Zn(2+)</name>
        <dbReference type="ChEBI" id="CHEBI:29105"/>
    </cofactor>
    <text evidence="10">Binds 1 zinc ion per subunit.</text>
</comment>
<dbReference type="GO" id="GO:0003871">
    <property type="term" value="F:5-methyltetrahydropteroyltriglutamate-homocysteine S-methyltransferase activity"/>
    <property type="evidence" value="ECO:0007669"/>
    <property type="project" value="UniProtKB-EC"/>
</dbReference>
<dbReference type="SUPFAM" id="SSF51726">
    <property type="entry name" value="UROD/MetE-like"/>
    <property type="match status" value="2"/>
</dbReference>
<keyword evidence="7 10" id="KW-0479">Metal-binding</keyword>
<feature type="domain" description="Cobalamin-independent methionine synthase MetE N-terminal" evidence="12">
    <location>
        <begin position="3"/>
        <end position="311"/>
    </location>
</feature>
<keyword evidence="9 10" id="KW-0486">Methionine biosynthesis</keyword>
<evidence type="ECO:0000256" key="3">
    <source>
        <dbReference type="ARBA" id="ARBA00009553"/>
    </source>
</evidence>